<gene>
    <name evidence="3" type="ORF">EZS28_001795</name>
</gene>
<comment type="caution">
    <text evidence="3">The sequence shown here is derived from an EMBL/GenBank/DDBJ whole genome shotgun (WGS) entry which is preliminary data.</text>
</comment>
<evidence type="ECO:0000313" key="3">
    <source>
        <dbReference type="EMBL" id="KAA6402678.1"/>
    </source>
</evidence>
<evidence type="ECO:0000256" key="1">
    <source>
        <dbReference type="SAM" id="MobiDB-lite"/>
    </source>
</evidence>
<keyword evidence="2" id="KW-1133">Transmembrane helix</keyword>
<accession>A0A5J4X675</accession>
<proteinExistence type="predicted"/>
<feature type="compositionally biased region" description="Polar residues" evidence="1">
    <location>
        <begin position="529"/>
        <end position="542"/>
    </location>
</feature>
<feature type="region of interest" description="Disordered" evidence="1">
    <location>
        <begin position="529"/>
        <end position="591"/>
    </location>
</feature>
<evidence type="ECO:0000256" key="2">
    <source>
        <dbReference type="SAM" id="Phobius"/>
    </source>
</evidence>
<sequence>MKTTQMNRKERTSQKVAVELQISETKLLLLFRWARALLHVDQSENIYTLFRAGEHFLQMAETLSGQDRNETGSKHYFNMSNKKLHHHFKAKQLRKQQIQRALEIVWDYMPTMGMMPTVDEVQSVNDHVIIPSLIKKMFDVFVMRNLWGRAKAMFNWFRQVMAQFGIRLPNDLHFRNRSHLRKVIFSDGVILMCVCLAYGGGIEWLMLQGKEKEKQLSNTNSRASLFDDEDSYQQIGQDMNDLNQLKQAVRCVVAWPQSTDERINNITNALISFKHHFGIPIFFTPREFMSQAPPKVLSGEISIQKQKNEKTEKYQEQFPTLKRQKQINLSQSIRFQTPIKLQPVDNLQLVRTPQYSMSNQHLVQLRQQEEGRGNLPKPGYFLHSLQVHRLLYTAQNNDPIKFCNDNDDFLLFQLDFIWRRLSNGKCLLTIPADNNEYLPYGEEGELFYQTKEELGKTKEENKDKKNNVKQRNKIRLTLKQRLEQKYEISLSKILHDNLPFEFPFWVKFRDHRRLAGGIIRKRKRINRQDSQINFDGSTTQLWPQDEQSNDEESSSEDDDLLDESPESILERLRPMKNADSVQGQSDDSRQKRMQDLQNAIDFLKIKHDIDLKIPSILFPPTSLQSDNELNMARERLLLEQRKLASEGYLISKILDIDVDFASDNEADIQKMKKCIHSYVSPHYIWYDHALNTILWEYKCNNQKVIQTGSVSLDEIQFCIISKDDQKLVQLNSKADGFKNTGIPLSECLVEMKFKSINESFQFNESLMFLLNYCQIDNE</sequence>
<feature type="compositionally biased region" description="Acidic residues" evidence="1">
    <location>
        <begin position="547"/>
        <end position="565"/>
    </location>
</feature>
<feature type="transmembrane region" description="Helical" evidence="2">
    <location>
        <begin position="183"/>
        <end position="207"/>
    </location>
</feature>
<name>A0A5J4X675_9EUKA</name>
<dbReference type="Proteomes" id="UP000324800">
    <property type="component" value="Unassembled WGS sequence"/>
</dbReference>
<keyword evidence="2" id="KW-0812">Transmembrane</keyword>
<dbReference type="EMBL" id="SNRW01000202">
    <property type="protein sequence ID" value="KAA6402678.1"/>
    <property type="molecule type" value="Genomic_DNA"/>
</dbReference>
<keyword evidence="2" id="KW-0472">Membrane</keyword>
<organism evidence="3 4">
    <name type="scientific">Streblomastix strix</name>
    <dbReference type="NCBI Taxonomy" id="222440"/>
    <lineage>
        <taxon>Eukaryota</taxon>
        <taxon>Metamonada</taxon>
        <taxon>Preaxostyla</taxon>
        <taxon>Oxymonadida</taxon>
        <taxon>Streblomastigidae</taxon>
        <taxon>Streblomastix</taxon>
    </lineage>
</organism>
<reference evidence="3 4" key="1">
    <citation type="submission" date="2019-03" db="EMBL/GenBank/DDBJ databases">
        <title>Single cell metagenomics reveals metabolic interactions within the superorganism composed of flagellate Streblomastix strix and complex community of Bacteroidetes bacteria on its surface.</title>
        <authorList>
            <person name="Treitli S.C."/>
            <person name="Kolisko M."/>
            <person name="Husnik F."/>
            <person name="Keeling P."/>
            <person name="Hampl V."/>
        </authorList>
    </citation>
    <scope>NUCLEOTIDE SEQUENCE [LARGE SCALE GENOMIC DNA]</scope>
    <source>
        <strain evidence="3">ST1C</strain>
    </source>
</reference>
<dbReference type="OrthoDB" id="10688347at2759"/>
<protein>
    <submittedName>
        <fullName evidence="3">Uncharacterized protein</fullName>
    </submittedName>
</protein>
<evidence type="ECO:0000313" key="4">
    <source>
        <dbReference type="Proteomes" id="UP000324800"/>
    </source>
</evidence>
<dbReference type="AlphaFoldDB" id="A0A5J4X675"/>